<dbReference type="EMBL" id="BARS01033921">
    <property type="protein sequence ID" value="GAG16468.1"/>
    <property type="molecule type" value="Genomic_DNA"/>
</dbReference>
<comment type="caution">
    <text evidence="1">The sequence shown here is derived from an EMBL/GenBank/DDBJ whole genome shotgun (WGS) entry which is preliminary data.</text>
</comment>
<accession>X0VVL9</accession>
<name>X0VVL9_9ZZZZ</name>
<dbReference type="Gene3D" id="2.60.40.4070">
    <property type="match status" value="1"/>
</dbReference>
<evidence type="ECO:0000313" key="1">
    <source>
        <dbReference type="EMBL" id="GAG16468.1"/>
    </source>
</evidence>
<feature type="non-terminal residue" evidence="1">
    <location>
        <position position="1"/>
    </location>
</feature>
<proteinExistence type="predicted"/>
<gene>
    <name evidence="1" type="ORF">S01H1_52481</name>
</gene>
<reference evidence="1" key="1">
    <citation type="journal article" date="2014" name="Front. Microbiol.">
        <title>High frequency of phylogenetically diverse reductive dehalogenase-homologous genes in deep subseafloor sedimentary metagenomes.</title>
        <authorList>
            <person name="Kawai M."/>
            <person name="Futagami T."/>
            <person name="Toyoda A."/>
            <person name="Takaki Y."/>
            <person name="Nishi S."/>
            <person name="Hori S."/>
            <person name="Arai W."/>
            <person name="Tsubouchi T."/>
            <person name="Morono Y."/>
            <person name="Uchiyama I."/>
            <person name="Ito T."/>
            <person name="Fujiyama A."/>
            <person name="Inagaki F."/>
            <person name="Takami H."/>
        </authorList>
    </citation>
    <scope>NUCLEOTIDE SEQUENCE</scope>
    <source>
        <strain evidence="1">Expedition CK06-06</strain>
    </source>
</reference>
<sequence>YEVQWDGRDDKNREVSSGTYIGRLISGESVVSIKMIKTR</sequence>
<organism evidence="1">
    <name type="scientific">marine sediment metagenome</name>
    <dbReference type="NCBI Taxonomy" id="412755"/>
    <lineage>
        <taxon>unclassified sequences</taxon>
        <taxon>metagenomes</taxon>
        <taxon>ecological metagenomes</taxon>
    </lineage>
</organism>
<dbReference type="AlphaFoldDB" id="X0VVL9"/>
<protein>
    <submittedName>
        <fullName evidence="1">Uncharacterized protein</fullName>
    </submittedName>
</protein>